<dbReference type="SUPFAM" id="SSF103054">
    <property type="entry name" value="General secretion pathway protein M, EpsM"/>
    <property type="match status" value="1"/>
</dbReference>
<keyword evidence="6" id="KW-0812">Transmembrane</keyword>
<sequence length="157" mass="17128">MKEWYESLTQREQLSLVLLGLALALYFVYALAVAPIASARDEMARQNEALAASLQRVDVMASQVLQLRESGAGQGNRRNLTTVINRSTAALGLQVTRLQPNSRGEVQVRMEAVAFDQLLSWLHQMEYREGLSVQEASITPGGGSGRVNATVRLAQAG</sequence>
<dbReference type="PIRSF" id="PIRSF006291">
    <property type="entry name" value="GspM"/>
    <property type="match status" value="1"/>
</dbReference>
<dbReference type="Proteomes" id="UP000326287">
    <property type="component" value="Chromosome"/>
</dbReference>
<evidence type="ECO:0000256" key="9">
    <source>
        <dbReference type="ARBA" id="ARBA00023136"/>
    </source>
</evidence>
<evidence type="ECO:0000256" key="2">
    <source>
        <dbReference type="ARBA" id="ARBA00010637"/>
    </source>
</evidence>
<gene>
    <name evidence="11" type="ORF">EY643_04830</name>
</gene>
<accession>A0A5P9NGT1</accession>
<evidence type="ECO:0000256" key="4">
    <source>
        <dbReference type="ARBA" id="ARBA00022475"/>
    </source>
</evidence>
<comment type="function">
    <text evidence="10">Inner membrane component of the type II secretion system required for the energy-dependent secretion of extracellular factors such as proteases and toxins from the periplasm.</text>
</comment>
<protein>
    <recommendedName>
        <fullName evidence="10">Type II secretion system protein M</fullName>
        <shortName evidence="10">T2SS protein M</shortName>
    </recommendedName>
    <alternativeName>
        <fullName evidence="10">General secretion pathway protein M</fullName>
    </alternativeName>
</protein>
<dbReference type="InterPro" id="IPR023229">
    <property type="entry name" value="T2SS_M_periplasmic_sf"/>
</dbReference>
<name>A0A5P9NGT1_9GAMM</name>
<dbReference type="OrthoDB" id="6624834at2"/>
<evidence type="ECO:0000256" key="1">
    <source>
        <dbReference type="ARBA" id="ARBA00004377"/>
    </source>
</evidence>
<dbReference type="InterPro" id="IPR007690">
    <property type="entry name" value="T2SS_GspM"/>
</dbReference>
<dbReference type="GO" id="GO:0005886">
    <property type="term" value="C:plasma membrane"/>
    <property type="evidence" value="ECO:0007669"/>
    <property type="project" value="UniProtKB-SubCell"/>
</dbReference>
<keyword evidence="4 10" id="KW-1003">Cell membrane</keyword>
<evidence type="ECO:0000256" key="8">
    <source>
        <dbReference type="ARBA" id="ARBA00022989"/>
    </source>
</evidence>
<evidence type="ECO:0000256" key="3">
    <source>
        <dbReference type="ARBA" id="ARBA00022448"/>
    </source>
</evidence>
<keyword evidence="7 10" id="KW-0653">Protein transport</keyword>
<organism evidence="11 12">
    <name type="scientific">Halioglobus maricola</name>
    <dbReference type="NCBI Taxonomy" id="2601894"/>
    <lineage>
        <taxon>Bacteria</taxon>
        <taxon>Pseudomonadati</taxon>
        <taxon>Pseudomonadota</taxon>
        <taxon>Gammaproteobacteria</taxon>
        <taxon>Cellvibrionales</taxon>
        <taxon>Halieaceae</taxon>
        <taxon>Halioglobus</taxon>
    </lineage>
</organism>
<comment type="similarity">
    <text evidence="2 10">Belongs to the GSP M family.</text>
</comment>
<comment type="subcellular location">
    <subcellularLocation>
        <location evidence="1">Cell inner membrane</location>
        <topology evidence="1">Single-pass membrane protein</topology>
    </subcellularLocation>
</comment>
<evidence type="ECO:0000256" key="5">
    <source>
        <dbReference type="ARBA" id="ARBA00022519"/>
    </source>
</evidence>
<dbReference type="GO" id="GO:0015628">
    <property type="term" value="P:protein secretion by the type II secretion system"/>
    <property type="evidence" value="ECO:0007669"/>
    <property type="project" value="InterPro"/>
</dbReference>
<evidence type="ECO:0000256" key="6">
    <source>
        <dbReference type="ARBA" id="ARBA00022692"/>
    </source>
</evidence>
<dbReference type="AlphaFoldDB" id="A0A5P9NGT1"/>
<evidence type="ECO:0000313" key="12">
    <source>
        <dbReference type="Proteomes" id="UP000326287"/>
    </source>
</evidence>
<keyword evidence="12" id="KW-1185">Reference proteome</keyword>
<keyword evidence="5 10" id="KW-0997">Cell inner membrane</keyword>
<keyword evidence="9 10" id="KW-0472">Membrane</keyword>
<dbReference type="KEGG" id="halc:EY643_04830"/>
<keyword evidence="8" id="KW-1133">Transmembrane helix</keyword>
<proteinExistence type="inferred from homology"/>
<keyword evidence="3 10" id="KW-0813">Transport</keyword>
<dbReference type="GO" id="GO:0015627">
    <property type="term" value="C:type II protein secretion system complex"/>
    <property type="evidence" value="ECO:0007669"/>
    <property type="project" value="InterPro"/>
</dbReference>
<dbReference type="Pfam" id="PF04612">
    <property type="entry name" value="T2SSM"/>
    <property type="match status" value="1"/>
</dbReference>
<evidence type="ECO:0000256" key="7">
    <source>
        <dbReference type="ARBA" id="ARBA00022927"/>
    </source>
</evidence>
<reference evidence="11 12" key="1">
    <citation type="submission" date="2019-02" db="EMBL/GenBank/DDBJ databases">
        <authorList>
            <person name="Li S.-H."/>
        </authorList>
    </citation>
    <scope>NUCLEOTIDE SEQUENCE [LARGE SCALE GENOMIC DNA]</scope>
    <source>
        <strain evidence="11 12">IMCC14385</strain>
    </source>
</reference>
<dbReference type="RefSeq" id="WP_152661130.1">
    <property type="nucleotide sequence ID" value="NZ_CP036422.1"/>
</dbReference>
<dbReference type="Gene3D" id="3.30.1360.100">
    <property type="entry name" value="General secretion pathway protein M, EpsM"/>
    <property type="match status" value="1"/>
</dbReference>
<dbReference type="EMBL" id="CP036422">
    <property type="protein sequence ID" value="QFU75023.1"/>
    <property type="molecule type" value="Genomic_DNA"/>
</dbReference>
<evidence type="ECO:0000313" key="11">
    <source>
        <dbReference type="EMBL" id="QFU75023.1"/>
    </source>
</evidence>
<evidence type="ECO:0000256" key="10">
    <source>
        <dbReference type="PIRNR" id="PIRNR006291"/>
    </source>
</evidence>